<dbReference type="eggNOG" id="COG0673">
    <property type="taxonomic scope" value="Bacteria"/>
</dbReference>
<accession>D8PHG4</accession>
<evidence type="ECO:0000259" key="2">
    <source>
        <dbReference type="Pfam" id="PF01408"/>
    </source>
</evidence>
<dbReference type="Pfam" id="PF02894">
    <property type="entry name" value="GFO_IDH_MocA_C"/>
    <property type="match status" value="1"/>
</dbReference>
<gene>
    <name evidence="4" type="ORF">NIDE3005</name>
</gene>
<name>D8PHG4_9BACT</name>
<dbReference type="HOGENOM" id="CLU_023194_17_2_0"/>
<dbReference type="InterPro" id="IPR036291">
    <property type="entry name" value="NAD(P)-bd_dom_sf"/>
</dbReference>
<keyword evidence="5" id="KW-1185">Reference proteome</keyword>
<dbReference type="EC" id="1.-.-.-" evidence="4"/>
<evidence type="ECO:0000313" key="5">
    <source>
        <dbReference type="Proteomes" id="UP000001660"/>
    </source>
</evidence>
<dbReference type="AlphaFoldDB" id="D8PHG4"/>
<dbReference type="PANTHER" id="PTHR43818:SF11">
    <property type="entry name" value="BCDNA.GH03377"/>
    <property type="match status" value="1"/>
</dbReference>
<dbReference type="OrthoDB" id="9815825at2"/>
<dbReference type="Pfam" id="PF01408">
    <property type="entry name" value="GFO_IDH_MocA"/>
    <property type="match status" value="1"/>
</dbReference>
<evidence type="ECO:0000313" key="4">
    <source>
        <dbReference type="EMBL" id="CBK42701.1"/>
    </source>
</evidence>
<dbReference type="PANTHER" id="PTHR43818">
    <property type="entry name" value="BCDNA.GH03377"/>
    <property type="match status" value="1"/>
</dbReference>
<dbReference type="Proteomes" id="UP000001660">
    <property type="component" value="Chromosome"/>
</dbReference>
<proteinExistence type="predicted"/>
<dbReference type="InterPro" id="IPR000683">
    <property type="entry name" value="Gfo/Idh/MocA-like_OxRdtase_N"/>
</dbReference>
<dbReference type="SUPFAM" id="SSF55347">
    <property type="entry name" value="Glyceraldehyde-3-phosphate dehydrogenase-like, C-terminal domain"/>
    <property type="match status" value="1"/>
</dbReference>
<sequence>MAKLSVGIIGTGFGAKVHAPAFQTIPAVEVMAIAGQDRQKAARAGQGLGIPTVHDSWQQLIDDEKVEAVVVAVPPSVQFDVVTAALRAGKHVLCEKPFGIDAGQAARMWALARESHRVCMVDYMFRMAPERVRLKELLDGHEIGRIIRVTVEWTVRGRAAGNSAWSWQFDPSFGGGVLFAFGAHVVDYLQWLVGPVRSVAARLSTRGGPVQSAPMDRPVAADTLDAMMLLDGDIPVSITVSNATPGGRGHWLTIYGERGALIVGNANLADTVIGTRLYQSDAATGAWRDIPVVSIAGEGAADGRTLLVGRMAECFAGAIRSGASAAPSFEDGWRAQVVMDAMRLAHDRQCWIPVGFPTGQDEFTSPGRRLQ</sequence>
<protein>
    <submittedName>
        <fullName evidence="4">Putative Oxidoreductase</fullName>
        <ecNumber evidence="4">1.-.-.-</ecNumber>
    </submittedName>
</protein>
<dbReference type="KEGG" id="nde:NIDE3005"/>
<feature type="domain" description="Gfo/Idh/MocA-like oxidoreductase C-terminal" evidence="3">
    <location>
        <begin position="135"/>
        <end position="352"/>
    </location>
</feature>
<dbReference type="STRING" id="330214.NIDE3005"/>
<dbReference type="GO" id="GO:0000166">
    <property type="term" value="F:nucleotide binding"/>
    <property type="evidence" value="ECO:0007669"/>
    <property type="project" value="InterPro"/>
</dbReference>
<organism evidence="4 5">
    <name type="scientific">Nitrospira defluvii</name>
    <dbReference type="NCBI Taxonomy" id="330214"/>
    <lineage>
        <taxon>Bacteria</taxon>
        <taxon>Pseudomonadati</taxon>
        <taxon>Nitrospirota</taxon>
        <taxon>Nitrospiria</taxon>
        <taxon>Nitrospirales</taxon>
        <taxon>Nitrospiraceae</taxon>
        <taxon>Nitrospira</taxon>
    </lineage>
</organism>
<evidence type="ECO:0000256" key="1">
    <source>
        <dbReference type="ARBA" id="ARBA00023002"/>
    </source>
</evidence>
<evidence type="ECO:0000259" key="3">
    <source>
        <dbReference type="Pfam" id="PF02894"/>
    </source>
</evidence>
<dbReference type="InterPro" id="IPR050463">
    <property type="entry name" value="Gfo/Idh/MocA_oxidrdct_glycsds"/>
</dbReference>
<dbReference type="InterPro" id="IPR004104">
    <property type="entry name" value="Gfo/Idh/MocA-like_OxRdtase_C"/>
</dbReference>
<dbReference type="SUPFAM" id="SSF51735">
    <property type="entry name" value="NAD(P)-binding Rossmann-fold domains"/>
    <property type="match status" value="1"/>
</dbReference>
<reference evidence="4 5" key="1">
    <citation type="journal article" date="2010" name="Proc. Natl. Acad. Sci. U.S.A.">
        <title>A Nitrospira metagenome illuminates the physiology and evolution of globally important nitrite-oxidizing bacteria.</title>
        <authorList>
            <person name="Lucker S."/>
            <person name="Wagner M."/>
            <person name="Maixner F."/>
            <person name="Pelletier E."/>
            <person name="Koch H."/>
            <person name="Vacherie B."/>
            <person name="Rattei T."/>
            <person name="Sinninghe Damste J."/>
            <person name="Spieck E."/>
            <person name="Le Paslier D."/>
            <person name="Daims H."/>
        </authorList>
    </citation>
    <scope>NUCLEOTIDE SEQUENCE [LARGE SCALE GENOMIC DNA]</scope>
</reference>
<dbReference type="GO" id="GO:0016491">
    <property type="term" value="F:oxidoreductase activity"/>
    <property type="evidence" value="ECO:0007669"/>
    <property type="project" value="UniProtKB-KW"/>
</dbReference>
<feature type="domain" description="Gfo/Idh/MocA-like oxidoreductase N-terminal" evidence="2">
    <location>
        <begin position="5"/>
        <end position="123"/>
    </location>
</feature>
<dbReference type="Gene3D" id="3.40.50.720">
    <property type="entry name" value="NAD(P)-binding Rossmann-like Domain"/>
    <property type="match status" value="1"/>
</dbReference>
<keyword evidence="1 4" id="KW-0560">Oxidoreductase</keyword>
<dbReference type="EMBL" id="FP929003">
    <property type="protein sequence ID" value="CBK42701.1"/>
    <property type="molecule type" value="Genomic_DNA"/>
</dbReference>
<dbReference type="Gene3D" id="3.30.360.10">
    <property type="entry name" value="Dihydrodipicolinate Reductase, domain 2"/>
    <property type="match status" value="1"/>
</dbReference>